<evidence type="ECO:0000256" key="1">
    <source>
        <dbReference type="ARBA" id="ARBA00004123"/>
    </source>
</evidence>
<proteinExistence type="predicted"/>
<gene>
    <name evidence="11" type="ORF">MEUPH1_LOCUS27217</name>
</gene>
<feature type="region of interest" description="Disordered" evidence="9">
    <location>
        <begin position="1"/>
        <end position="24"/>
    </location>
</feature>
<keyword evidence="5" id="KW-0805">Transcription regulation</keyword>
<dbReference type="GO" id="GO:0000981">
    <property type="term" value="F:DNA-binding transcription factor activity, RNA polymerase II-specific"/>
    <property type="evidence" value="ECO:0007669"/>
    <property type="project" value="TreeGrafter"/>
</dbReference>
<evidence type="ECO:0000256" key="7">
    <source>
        <dbReference type="ARBA" id="ARBA00023242"/>
    </source>
</evidence>
<evidence type="ECO:0000259" key="10">
    <source>
        <dbReference type="PROSITE" id="PS50114"/>
    </source>
</evidence>
<dbReference type="AlphaFoldDB" id="A0AAV0XY43"/>
<keyword evidence="2" id="KW-0479">Metal-binding</keyword>
<evidence type="ECO:0000256" key="5">
    <source>
        <dbReference type="ARBA" id="ARBA00023015"/>
    </source>
</evidence>
<name>A0AAV0XY43_9HEMI</name>
<dbReference type="GO" id="GO:0000122">
    <property type="term" value="P:negative regulation of transcription by RNA polymerase II"/>
    <property type="evidence" value="ECO:0007669"/>
    <property type="project" value="TreeGrafter"/>
</dbReference>
<dbReference type="Proteomes" id="UP001160148">
    <property type="component" value="Unassembled WGS sequence"/>
</dbReference>
<reference evidence="11 12" key="1">
    <citation type="submission" date="2023-01" db="EMBL/GenBank/DDBJ databases">
        <authorList>
            <person name="Whitehead M."/>
        </authorList>
    </citation>
    <scope>NUCLEOTIDE SEQUENCE [LARGE SCALE GENOMIC DNA]</scope>
</reference>
<dbReference type="InterPro" id="IPR013088">
    <property type="entry name" value="Znf_NHR/GATA"/>
</dbReference>
<dbReference type="GO" id="GO:0008270">
    <property type="term" value="F:zinc ion binding"/>
    <property type="evidence" value="ECO:0007669"/>
    <property type="project" value="UniProtKB-KW"/>
</dbReference>
<keyword evidence="6" id="KW-0804">Transcription</keyword>
<dbReference type="EMBL" id="CARXXK010001098">
    <property type="protein sequence ID" value="CAI6373470.1"/>
    <property type="molecule type" value="Genomic_DNA"/>
</dbReference>
<comment type="caution">
    <text evidence="11">The sequence shown here is derived from an EMBL/GenBank/DDBJ whole genome shotgun (WGS) entry which is preliminary data.</text>
</comment>
<keyword evidence="7" id="KW-0539">Nucleus</keyword>
<evidence type="ECO:0000313" key="11">
    <source>
        <dbReference type="EMBL" id="CAI6373470.1"/>
    </source>
</evidence>
<evidence type="ECO:0000256" key="3">
    <source>
        <dbReference type="ARBA" id="ARBA00022771"/>
    </source>
</evidence>
<organism evidence="11 12">
    <name type="scientific">Macrosiphum euphorbiae</name>
    <name type="common">potato aphid</name>
    <dbReference type="NCBI Taxonomy" id="13131"/>
    <lineage>
        <taxon>Eukaryota</taxon>
        <taxon>Metazoa</taxon>
        <taxon>Ecdysozoa</taxon>
        <taxon>Arthropoda</taxon>
        <taxon>Hexapoda</taxon>
        <taxon>Insecta</taxon>
        <taxon>Pterygota</taxon>
        <taxon>Neoptera</taxon>
        <taxon>Paraneoptera</taxon>
        <taxon>Hemiptera</taxon>
        <taxon>Sternorrhyncha</taxon>
        <taxon>Aphidomorpha</taxon>
        <taxon>Aphidoidea</taxon>
        <taxon>Aphididae</taxon>
        <taxon>Macrosiphini</taxon>
        <taxon>Macrosiphum</taxon>
    </lineage>
</organism>
<dbReference type="GO" id="GO:0000978">
    <property type="term" value="F:RNA polymerase II cis-regulatory region sequence-specific DNA binding"/>
    <property type="evidence" value="ECO:0007669"/>
    <property type="project" value="TreeGrafter"/>
</dbReference>
<keyword evidence="12" id="KW-1185">Reference proteome</keyword>
<accession>A0AAV0XY43</accession>
<dbReference type="InterPro" id="IPR000679">
    <property type="entry name" value="Znf_GATA"/>
</dbReference>
<sequence length="427" mass="48073">MDRNTNVETKEPPPSSYPTPSTSSVLTLTTTTMTTTMSITNLTTMITTMMSTRSPTLYQMFSLYHKVDKGESLFNNQLPSLPEKIYLVFGVRGRAREQIIIVLFNIICLWLEASGTSKHRRKQSCPSRTLKLSDSRTQIAGDDTNSSDEVNVTNWTPKKIRANSPAVKVNPAYVWPNLQGSFQTRIFQTKNPGGTTSELRPQAMQIGEWANNQGQSNALTDPSDRMGMLLFGATHVQGLSAKSNDGQSPGTPKGATVVRGKLVSSEEKRKIYQTQATIRGYSDGHQVQHEVKDINTSPKKHRKPTARESSVQRMCFNCGTTCSTVWRRLNEGTVCNACGLYYRKYGKIRPPTMRRDTIYTRQRRKRSDNGMDISMNKKKIKIKKTEDIKLEEDCYEVKQPQSHNSTAVQTIIEESVQDEMPLNLVVK</sequence>
<dbReference type="PANTHER" id="PTHR10071:SF281">
    <property type="entry name" value="BOX A-BINDING FACTOR-RELATED"/>
    <property type="match status" value="1"/>
</dbReference>
<evidence type="ECO:0000256" key="6">
    <source>
        <dbReference type="ARBA" id="ARBA00023163"/>
    </source>
</evidence>
<feature type="compositionally biased region" description="Basic and acidic residues" evidence="9">
    <location>
        <begin position="1"/>
        <end position="11"/>
    </location>
</feature>
<evidence type="ECO:0000256" key="2">
    <source>
        <dbReference type="ARBA" id="ARBA00022723"/>
    </source>
</evidence>
<dbReference type="CDD" id="cd00202">
    <property type="entry name" value="ZnF_GATA"/>
    <property type="match status" value="1"/>
</dbReference>
<dbReference type="GO" id="GO:0005634">
    <property type="term" value="C:nucleus"/>
    <property type="evidence" value="ECO:0007669"/>
    <property type="project" value="UniProtKB-SubCell"/>
</dbReference>
<dbReference type="Pfam" id="PF00320">
    <property type="entry name" value="GATA"/>
    <property type="match status" value="1"/>
</dbReference>
<comment type="subcellular location">
    <subcellularLocation>
        <location evidence="1">Nucleus</location>
    </subcellularLocation>
</comment>
<evidence type="ECO:0000256" key="4">
    <source>
        <dbReference type="ARBA" id="ARBA00022833"/>
    </source>
</evidence>
<evidence type="ECO:0000313" key="12">
    <source>
        <dbReference type="Proteomes" id="UP001160148"/>
    </source>
</evidence>
<dbReference type="Gene3D" id="3.30.50.10">
    <property type="entry name" value="Erythroid Transcription Factor GATA-1, subunit A"/>
    <property type="match status" value="1"/>
</dbReference>
<protein>
    <recommendedName>
        <fullName evidence="10">GATA-type domain-containing protein</fullName>
    </recommendedName>
</protein>
<dbReference type="SUPFAM" id="SSF57716">
    <property type="entry name" value="Glucocorticoid receptor-like (DNA-binding domain)"/>
    <property type="match status" value="1"/>
</dbReference>
<evidence type="ECO:0000256" key="8">
    <source>
        <dbReference type="PROSITE-ProRule" id="PRU00094"/>
    </source>
</evidence>
<dbReference type="InterPro" id="IPR039355">
    <property type="entry name" value="Transcription_factor_GATA"/>
</dbReference>
<feature type="domain" description="GATA-type" evidence="10">
    <location>
        <begin position="309"/>
        <end position="361"/>
    </location>
</feature>
<keyword evidence="4" id="KW-0862">Zinc</keyword>
<evidence type="ECO:0000256" key="9">
    <source>
        <dbReference type="SAM" id="MobiDB-lite"/>
    </source>
</evidence>
<dbReference type="GO" id="GO:0045944">
    <property type="term" value="P:positive regulation of transcription by RNA polymerase II"/>
    <property type="evidence" value="ECO:0007669"/>
    <property type="project" value="TreeGrafter"/>
</dbReference>
<dbReference type="SMART" id="SM00401">
    <property type="entry name" value="ZnF_GATA"/>
    <property type="match status" value="1"/>
</dbReference>
<dbReference type="PROSITE" id="PS50114">
    <property type="entry name" value="GATA_ZN_FINGER_2"/>
    <property type="match status" value="1"/>
</dbReference>
<dbReference type="PANTHER" id="PTHR10071">
    <property type="entry name" value="TRANSCRIPTION FACTOR GATA FAMILY MEMBER"/>
    <property type="match status" value="1"/>
</dbReference>
<keyword evidence="3 8" id="KW-0863">Zinc-finger</keyword>